<reference evidence="1 2" key="1">
    <citation type="submission" date="2020-01" db="EMBL/GenBank/DDBJ databases">
        <title>Sulfitobacter sediminilitoris sp. nov., isolated from a tidal flat.</title>
        <authorList>
            <person name="Park S."/>
            <person name="Yoon J.-H."/>
        </authorList>
    </citation>
    <scope>NUCLEOTIDE SEQUENCE [LARGE SCALE GENOMIC DNA]</scope>
    <source>
        <strain evidence="1 2">JBTF-M27</strain>
    </source>
</reference>
<organism evidence="1 2">
    <name type="scientific">Sulfitobacter sediminilitoris</name>
    <dbReference type="NCBI Taxonomy" id="2698830"/>
    <lineage>
        <taxon>Bacteria</taxon>
        <taxon>Pseudomonadati</taxon>
        <taxon>Pseudomonadota</taxon>
        <taxon>Alphaproteobacteria</taxon>
        <taxon>Rhodobacterales</taxon>
        <taxon>Roseobacteraceae</taxon>
        <taxon>Sulfitobacter</taxon>
    </lineage>
</organism>
<dbReference type="EMBL" id="JAABNT010000011">
    <property type="protein sequence ID" value="NEK23987.1"/>
    <property type="molecule type" value="Genomic_DNA"/>
</dbReference>
<protein>
    <submittedName>
        <fullName evidence="1">Succinyl-CoA synthetase subunit beta</fullName>
    </submittedName>
</protein>
<sequence>MDLFAQNCFSPFMTAEKARKTFALSGATYDFYDLDPFSSADPSPATGRPATPGTDRRCEIAFAGNHADKAAATAVEALTKEGITTPAPLPASYTETETTTLLAARRLNPRRTAIVHVGTRNGPQGTETFMLVERLLPTNDQN</sequence>
<name>A0A6P0CDM4_9RHOB</name>
<keyword evidence="2" id="KW-1185">Reference proteome</keyword>
<dbReference type="RefSeq" id="WP_164354912.1">
    <property type="nucleotide sequence ID" value="NZ_JAABNT010000011.1"/>
</dbReference>
<dbReference type="AlphaFoldDB" id="A0A6P0CDM4"/>
<dbReference type="Proteomes" id="UP000468591">
    <property type="component" value="Unassembled WGS sequence"/>
</dbReference>
<accession>A0A6P0CDM4</accession>
<gene>
    <name evidence="1" type="ORF">GV827_16470</name>
</gene>
<proteinExistence type="predicted"/>
<comment type="caution">
    <text evidence="1">The sequence shown here is derived from an EMBL/GenBank/DDBJ whole genome shotgun (WGS) entry which is preliminary data.</text>
</comment>
<evidence type="ECO:0000313" key="1">
    <source>
        <dbReference type="EMBL" id="NEK23987.1"/>
    </source>
</evidence>
<evidence type="ECO:0000313" key="2">
    <source>
        <dbReference type="Proteomes" id="UP000468591"/>
    </source>
</evidence>